<dbReference type="InterPro" id="IPR025340">
    <property type="entry name" value="DUF4246"/>
</dbReference>
<evidence type="ECO:0000313" key="3">
    <source>
        <dbReference type="Proteomes" id="UP000624404"/>
    </source>
</evidence>
<evidence type="ECO:0000259" key="1">
    <source>
        <dbReference type="Pfam" id="PF14033"/>
    </source>
</evidence>
<protein>
    <submittedName>
        <fullName evidence="2">503657a0-9e61-4476-b8f8-1007d2edc4da</fullName>
    </submittedName>
</protein>
<dbReference type="PANTHER" id="PTHR33119:SF1">
    <property type="entry name" value="FE2OG DIOXYGENASE DOMAIN-CONTAINING PROTEIN"/>
    <property type="match status" value="1"/>
</dbReference>
<dbReference type="Proteomes" id="UP000624404">
    <property type="component" value="Unassembled WGS sequence"/>
</dbReference>
<reference evidence="2" key="1">
    <citation type="submission" date="2020-10" db="EMBL/GenBank/DDBJ databases">
        <authorList>
            <person name="Kusch S."/>
        </authorList>
    </citation>
    <scope>NUCLEOTIDE SEQUENCE</scope>
    <source>
        <strain evidence="2">SwB9</strain>
    </source>
</reference>
<comment type="caution">
    <text evidence="2">The sequence shown here is derived from an EMBL/GenBank/DDBJ whole genome shotgun (WGS) entry which is preliminary data.</text>
</comment>
<dbReference type="AlphaFoldDB" id="A0A8H2VVL8"/>
<dbReference type="PANTHER" id="PTHR33119">
    <property type="entry name" value="IFI3P"/>
    <property type="match status" value="1"/>
</dbReference>
<gene>
    <name evidence="2" type="ORF">SCLTRI_LOCUS5435</name>
</gene>
<sequence>MASIELTPEKPEFPMGGWHVTETLSMKGNLILTGFNIEGQMNEHIRGTALYYLDSENITSSDLSFRMQTMEDTGEELDVGEDAYHWLEQVYGTYLRSEKSPCLQNYGSVETRRGRLLAFPNVFQHKVSSFRLKNPTKPGHRRFIALWLVDPHIRIISTANVPPQQMNWWVDSVFGDTPEARNNALEKIPAELLTLLVENYLDMDISAKDMKIKFPPELMEVVRWHFNFD</sequence>
<dbReference type="OrthoDB" id="415532at2759"/>
<accession>A0A8H2VVL8</accession>
<dbReference type="InterPro" id="IPR049192">
    <property type="entry name" value="DUF4246_C"/>
</dbReference>
<dbReference type="EMBL" id="CAJHIA010000016">
    <property type="protein sequence ID" value="CAD6445649.1"/>
    <property type="molecule type" value="Genomic_DNA"/>
</dbReference>
<keyword evidence="3" id="KW-1185">Reference proteome</keyword>
<proteinExistence type="predicted"/>
<name>A0A8H2VVL8_9HELO</name>
<organism evidence="2 3">
    <name type="scientific">Sclerotinia trifoliorum</name>
    <dbReference type="NCBI Taxonomy" id="28548"/>
    <lineage>
        <taxon>Eukaryota</taxon>
        <taxon>Fungi</taxon>
        <taxon>Dikarya</taxon>
        <taxon>Ascomycota</taxon>
        <taxon>Pezizomycotina</taxon>
        <taxon>Leotiomycetes</taxon>
        <taxon>Helotiales</taxon>
        <taxon>Sclerotiniaceae</taxon>
        <taxon>Sclerotinia</taxon>
    </lineage>
</organism>
<feature type="domain" description="DUF4246" evidence="1">
    <location>
        <begin position="34"/>
        <end position="171"/>
    </location>
</feature>
<evidence type="ECO:0000313" key="2">
    <source>
        <dbReference type="EMBL" id="CAD6445649.1"/>
    </source>
</evidence>
<dbReference type="Pfam" id="PF14033">
    <property type="entry name" value="DUF4246"/>
    <property type="match status" value="1"/>
</dbReference>